<keyword evidence="4" id="KW-1185">Reference proteome</keyword>
<dbReference type="InterPro" id="IPR016024">
    <property type="entry name" value="ARM-type_fold"/>
</dbReference>
<gene>
    <name evidence="3" type="ORF">HGH91_26195</name>
</gene>
<feature type="chain" id="PRO_5033035453" evidence="1">
    <location>
        <begin position="23"/>
        <end position="1119"/>
    </location>
</feature>
<feature type="domain" description="3-keto-alpha-glucoside-1,2-lyase/3-keto-2-hydroxy-glucal hydratase" evidence="2">
    <location>
        <begin position="930"/>
        <end position="1117"/>
    </location>
</feature>
<evidence type="ECO:0000256" key="1">
    <source>
        <dbReference type="SAM" id="SignalP"/>
    </source>
</evidence>
<dbReference type="SUPFAM" id="SSF48371">
    <property type="entry name" value="ARM repeat"/>
    <property type="match status" value="1"/>
</dbReference>
<dbReference type="EMBL" id="JABAHZ010000008">
    <property type="protein sequence ID" value="NLR82136.1"/>
    <property type="molecule type" value="Genomic_DNA"/>
</dbReference>
<reference evidence="3 4" key="1">
    <citation type="submission" date="2020-04" db="EMBL/GenBank/DDBJ databases">
        <authorList>
            <person name="Yin C."/>
        </authorList>
    </citation>
    <scope>NUCLEOTIDE SEQUENCE [LARGE SCALE GENOMIC DNA]</scope>
    <source>
        <strain evidence="3 4">Ak56</strain>
    </source>
</reference>
<dbReference type="Pfam" id="PF06439">
    <property type="entry name" value="3keto-disac_hyd"/>
    <property type="match status" value="2"/>
</dbReference>
<organism evidence="3 4">
    <name type="scientific">Chitinophaga eiseniae</name>
    <dbReference type="NCBI Taxonomy" id="634771"/>
    <lineage>
        <taxon>Bacteria</taxon>
        <taxon>Pseudomonadati</taxon>
        <taxon>Bacteroidota</taxon>
        <taxon>Chitinophagia</taxon>
        <taxon>Chitinophagales</taxon>
        <taxon>Chitinophagaceae</taxon>
        <taxon>Chitinophaga</taxon>
    </lineage>
</organism>
<accession>A0A847SVI3</accession>
<evidence type="ECO:0000313" key="4">
    <source>
        <dbReference type="Proteomes" id="UP000552864"/>
    </source>
</evidence>
<dbReference type="GO" id="GO:0016787">
    <property type="term" value="F:hydrolase activity"/>
    <property type="evidence" value="ECO:0007669"/>
    <property type="project" value="InterPro"/>
</dbReference>
<dbReference type="InterPro" id="IPR010496">
    <property type="entry name" value="AL/BT2_dom"/>
</dbReference>
<dbReference type="Gene3D" id="1.25.10.10">
    <property type="entry name" value="Leucine-rich Repeat Variant"/>
    <property type="match status" value="3"/>
</dbReference>
<dbReference type="SMART" id="SM00567">
    <property type="entry name" value="EZ_HEAT"/>
    <property type="match status" value="6"/>
</dbReference>
<feature type="domain" description="3-keto-alpha-glucoside-1,2-lyase/3-keto-2-hydroxy-glucal hydratase" evidence="2">
    <location>
        <begin position="717"/>
        <end position="912"/>
    </location>
</feature>
<dbReference type="AlphaFoldDB" id="A0A847SVI3"/>
<name>A0A847SVI3_9BACT</name>
<proteinExistence type="predicted"/>
<keyword evidence="1" id="KW-0732">Signal</keyword>
<dbReference type="Gene3D" id="2.60.120.560">
    <property type="entry name" value="Exo-inulinase, domain 1"/>
    <property type="match status" value="2"/>
</dbReference>
<dbReference type="InterPro" id="IPR004155">
    <property type="entry name" value="PBS_lyase_HEAT"/>
</dbReference>
<dbReference type="Pfam" id="PF13646">
    <property type="entry name" value="HEAT_2"/>
    <property type="match status" value="2"/>
</dbReference>
<protein>
    <submittedName>
        <fullName evidence="3">DUF1080 domain-containing protein</fullName>
    </submittedName>
</protein>
<dbReference type="InterPro" id="IPR011989">
    <property type="entry name" value="ARM-like"/>
</dbReference>
<evidence type="ECO:0000313" key="3">
    <source>
        <dbReference type="EMBL" id="NLR82136.1"/>
    </source>
</evidence>
<dbReference type="Proteomes" id="UP000552864">
    <property type="component" value="Unassembled WGS sequence"/>
</dbReference>
<feature type="signal peptide" evidence="1">
    <location>
        <begin position="1"/>
        <end position="22"/>
    </location>
</feature>
<sequence length="1119" mass="118995">MMKKILHLLIALLVGGSSLVSAQGPSDQRAFHTKVADVLALMPSPGRAQFNANMEAIGALGEEGLSTIAGMLAAPGKGDNTQLEYAISGYCYYVTQPGKETARKQAAAALCKSLGKAQDPENKMFLLTQLQTVGDNDAVGTLQSYLADERLCDPAARALVKINTPDAQQALLQALKSASGDRRITLTEALGDSRYTGAAAAIAPLATDGDKRLAKVALYALAQIGAPASAPALAAAAAKAAYRYDVTDATTSYLYYAASLTDKSAAEKIAENIFKQAKTDAQVPTRTAALKLLTAIRGDKSLPLLLAAANDKNRAYRDAALKFAGQYGLAGNPLWLKKLSGADNADKAAVVGMLGDNKVTGALTAIQSLLGSKDQGVKLAAITAAGKIGGSSALPALLAAMKTGDATTVDAVKNVLFTIPGDEVAAQSGAALSTMPAGAQTALLAVLAARKADNRVGDVLPLTGSNDAGTRSAAISALKDVATQANLPALFSLLNNAGNDADISNLQAAIINTGAGSSTIQAQMKQGSAAQQARYLPVLAGIGETSALSTVLNAFNNGDATTKKAAVAALSSWKNAAAAPALLQIARDNAAYRDDAVAGYIALTRRSGFPADQRLLMYRNAMELATTTAIQQKVLEGTEQCKTLSALLFAGNYLDNASLQQAAANAVMNIALADKSYNGTTVRSLLEKTSQVLKGQDADYQRQSIRKYLAEMPAGEGFVSLFNGKDLSGWKGLVENPVVRGKMDAKTLAKAQDKADDNMRKGWSVKDGLLVFNGHGDNLCTDKKYGDFEMLVDWKITAQGDAGIYLRGSPQVQIWDTSRVDVGAQVGSGGLYNNQQHESKPLVLADNAIGEWNHFRIIMKGDRVTVYLNGQLVTDNTILENYWDRGLPIFPEEQIELQAHGTYVAYRDLYIKELPRPKPYVLSDEEKKAGYKLLFDGTNMHEWVGNTKDYVIQDGNLVIDPSNGGHGNLYTKDEYKNFSFRFEFQLTPGANNGLGVRAPLEGDAAYVGMELQILDNEADVYKNLNVYQYHGSVYGVIPAKRGFLKPVGEWNVEEAIVDGTHIKVILNGTVILDGDIADARKNGTLDHKDHPGLKNETGHIGFLGHGSTVRFRYMRVKTL</sequence>
<comment type="caution">
    <text evidence="3">The sequence shown here is derived from an EMBL/GenBank/DDBJ whole genome shotgun (WGS) entry which is preliminary data.</text>
</comment>
<evidence type="ECO:0000259" key="2">
    <source>
        <dbReference type="Pfam" id="PF06439"/>
    </source>
</evidence>